<dbReference type="EMBL" id="CM047899">
    <property type="protein sequence ID" value="KAJ0101262.1"/>
    <property type="molecule type" value="Genomic_DNA"/>
</dbReference>
<protein>
    <submittedName>
        <fullName evidence="1">Uncharacterized protein</fullName>
    </submittedName>
</protein>
<evidence type="ECO:0000313" key="1">
    <source>
        <dbReference type="EMBL" id="KAJ0101262.1"/>
    </source>
</evidence>
<sequence length="212" mass="24050">MPDEPRGCCRCCCSFIFTLGLTSLFMWLSLRSENPKCSIKDFYLPGLNKSLNTPDNTTLYFMLKLQNPNKDKGIFYDPVNVTIRNKSNTTNITYIGNYIVPKFYQGHKKTAKKVGNLTVDKKVLERAVFANETAVFRVDMETAVRFKIMAWKTKRHRIVVGADVVVNDQGSKNPAGQKKPKDVKLSQAPMGLKFCGMVGILLNFLVFIFLNF</sequence>
<proteinExistence type="predicted"/>
<evidence type="ECO:0000313" key="2">
    <source>
        <dbReference type="Proteomes" id="UP001164250"/>
    </source>
</evidence>
<keyword evidence="2" id="KW-1185">Reference proteome</keyword>
<organism evidence="1 2">
    <name type="scientific">Pistacia atlantica</name>
    <dbReference type="NCBI Taxonomy" id="434234"/>
    <lineage>
        <taxon>Eukaryota</taxon>
        <taxon>Viridiplantae</taxon>
        <taxon>Streptophyta</taxon>
        <taxon>Embryophyta</taxon>
        <taxon>Tracheophyta</taxon>
        <taxon>Spermatophyta</taxon>
        <taxon>Magnoliopsida</taxon>
        <taxon>eudicotyledons</taxon>
        <taxon>Gunneridae</taxon>
        <taxon>Pentapetalae</taxon>
        <taxon>rosids</taxon>
        <taxon>malvids</taxon>
        <taxon>Sapindales</taxon>
        <taxon>Anacardiaceae</taxon>
        <taxon>Pistacia</taxon>
    </lineage>
</organism>
<reference evidence="2" key="1">
    <citation type="journal article" date="2023" name="G3 (Bethesda)">
        <title>Genome assembly and association tests identify interacting loci associated with vigor, precocity, and sex in interspecific pistachio rootstocks.</title>
        <authorList>
            <person name="Palmer W."/>
            <person name="Jacygrad E."/>
            <person name="Sagayaradj S."/>
            <person name="Cavanaugh K."/>
            <person name="Han R."/>
            <person name="Bertier L."/>
            <person name="Beede B."/>
            <person name="Kafkas S."/>
            <person name="Golino D."/>
            <person name="Preece J."/>
            <person name="Michelmore R."/>
        </authorList>
    </citation>
    <scope>NUCLEOTIDE SEQUENCE [LARGE SCALE GENOMIC DNA]</scope>
</reference>
<dbReference type="Proteomes" id="UP001164250">
    <property type="component" value="Chromosome 3"/>
</dbReference>
<name>A0ACC1BQP6_9ROSI</name>
<gene>
    <name evidence="1" type="ORF">Patl1_04338</name>
</gene>
<accession>A0ACC1BQP6</accession>
<comment type="caution">
    <text evidence="1">The sequence shown here is derived from an EMBL/GenBank/DDBJ whole genome shotgun (WGS) entry which is preliminary data.</text>
</comment>